<gene>
    <name evidence="2" type="ORF">G8O30_10635</name>
</gene>
<dbReference type="Proteomes" id="UP000593626">
    <property type="component" value="Chromosome"/>
</dbReference>
<dbReference type="InterPro" id="IPR002711">
    <property type="entry name" value="HNH"/>
</dbReference>
<dbReference type="AlphaFoldDB" id="A0A7S8CED5"/>
<name>A0A7S8CED5_9BACI</name>
<protein>
    <recommendedName>
        <fullName evidence="1">HNH domain-containing protein</fullName>
    </recommendedName>
</protein>
<dbReference type="KEGG" id="mcui:G8O30_10635"/>
<evidence type="ECO:0000259" key="1">
    <source>
        <dbReference type="Pfam" id="PF01844"/>
    </source>
</evidence>
<proteinExistence type="predicted"/>
<feature type="domain" description="HNH" evidence="1">
    <location>
        <begin position="189"/>
        <end position="245"/>
    </location>
</feature>
<evidence type="ECO:0000313" key="3">
    <source>
        <dbReference type="Proteomes" id="UP000593626"/>
    </source>
</evidence>
<evidence type="ECO:0000313" key="2">
    <source>
        <dbReference type="EMBL" id="QPC48435.1"/>
    </source>
</evidence>
<dbReference type="Pfam" id="PF01844">
    <property type="entry name" value="HNH"/>
    <property type="match status" value="1"/>
</dbReference>
<keyword evidence="3" id="KW-1185">Reference proteome</keyword>
<dbReference type="InterPro" id="IPR003615">
    <property type="entry name" value="HNH_nuc"/>
</dbReference>
<accession>A0A7S8CED5</accession>
<dbReference type="GO" id="GO:0008270">
    <property type="term" value="F:zinc ion binding"/>
    <property type="evidence" value="ECO:0007669"/>
    <property type="project" value="InterPro"/>
</dbReference>
<dbReference type="GO" id="GO:0004519">
    <property type="term" value="F:endonuclease activity"/>
    <property type="evidence" value="ECO:0007669"/>
    <property type="project" value="InterPro"/>
</dbReference>
<organism evidence="2 3">
    <name type="scientific">Mangrovibacillus cuniculi</name>
    <dbReference type="NCBI Taxonomy" id="2593652"/>
    <lineage>
        <taxon>Bacteria</taxon>
        <taxon>Bacillati</taxon>
        <taxon>Bacillota</taxon>
        <taxon>Bacilli</taxon>
        <taxon>Bacillales</taxon>
        <taxon>Bacillaceae</taxon>
        <taxon>Mangrovibacillus</taxon>
    </lineage>
</organism>
<dbReference type="GO" id="GO:0003676">
    <property type="term" value="F:nucleic acid binding"/>
    <property type="evidence" value="ECO:0007669"/>
    <property type="project" value="InterPro"/>
</dbReference>
<reference evidence="2 3" key="1">
    <citation type="submission" date="2019-07" db="EMBL/GenBank/DDBJ databases">
        <title>Genome sequence of 2 isolates from Red Sea Mangroves.</title>
        <authorList>
            <person name="Sefrji F."/>
            <person name="Michoud G."/>
            <person name="Merlino G."/>
            <person name="Daffonchio D."/>
        </authorList>
    </citation>
    <scope>NUCLEOTIDE SEQUENCE [LARGE SCALE GENOMIC DNA]</scope>
    <source>
        <strain evidence="2 3">R1DC41</strain>
    </source>
</reference>
<sequence>MENTVPNRINFWTPTPWNVRRLSKGDKLLFLLKAPYRKICGYGSFDYYENLSISEAWSRFGTGNGVQSKDELRQRSNKYAKKRSVNSLIEADLNREIGCIVLTDVKFFEVEEFISTEELDVSFPNQVVKLKYFDTELPSIIQYANVGIAEEVSDSDIFIEGAKKQITVNAYERNPLARKRCLEHYGFKCRVCTFDFYKVYGEIGKDFIHVHHLLELNQIGNEYEVDPVKDLRPVCPNCHAMLHKRKPALSIQELKEYMSSGVK</sequence>
<dbReference type="CDD" id="cd00085">
    <property type="entry name" value="HNHc"/>
    <property type="match status" value="1"/>
</dbReference>
<dbReference type="EMBL" id="CP049742">
    <property type="protein sequence ID" value="QPC48435.1"/>
    <property type="molecule type" value="Genomic_DNA"/>
</dbReference>